<dbReference type="PANTHER" id="PTHR37023">
    <property type="entry name" value="TRANSPOSASE"/>
    <property type="match status" value="1"/>
</dbReference>
<dbReference type="Proteomes" id="UP001169242">
    <property type="component" value="Unassembled WGS sequence"/>
</dbReference>
<dbReference type="GO" id="GO:0003677">
    <property type="term" value="F:DNA binding"/>
    <property type="evidence" value="ECO:0007669"/>
    <property type="project" value="InterPro"/>
</dbReference>
<reference evidence="2" key="1">
    <citation type="journal article" date="2023" name="Int. J. Syst. Evol. Microbiol.">
        <title>&lt;i&gt;Holtiella tumoricola&lt;/i&gt; gen. nov. sp. nov., isolated from a human clinical sample.</title>
        <authorList>
            <person name="Allen-Vercoe E."/>
            <person name="Daigneault M.C."/>
            <person name="Vancuren S.J."/>
            <person name="Cochrane K."/>
            <person name="O'Neal L.L."/>
            <person name="Sankaranarayanan K."/>
            <person name="Lawson P.A."/>
        </authorList>
    </citation>
    <scope>NUCLEOTIDE SEQUENCE</scope>
    <source>
        <strain evidence="2">CC70A</strain>
    </source>
</reference>
<dbReference type="PANTHER" id="PTHR37023:SF1">
    <property type="entry name" value="ISSOD25 TRANSPOSASE TNPA_ISSOD25"/>
    <property type="match status" value="1"/>
</dbReference>
<organism evidence="2 3">
    <name type="scientific">Holtiella tumoricola</name>
    <dbReference type="NCBI Taxonomy" id="3018743"/>
    <lineage>
        <taxon>Bacteria</taxon>
        <taxon>Bacillati</taxon>
        <taxon>Bacillota</taxon>
        <taxon>Clostridia</taxon>
        <taxon>Lachnospirales</taxon>
        <taxon>Cellulosilyticaceae</taxon>
        <taxon>Holtiella</taxon>
    </lineage>
</organism>
<dbReference type="Pfam" id="PF04986">
    <property type="entry name" value="Y2_Tnp"/>
    <property type="match status" value="1"/>
</dbReference>
<dbReference type="InterPro" id="IPR007069">
    <property type="entry name" value="Transposase_32"/>
</dbReference>
<dbReference type="GO" id="GO:0004803">
    <property type="term" value="F:transposase activity"/>
    <property type="evidence" value="ECO:0007669"/>
    <property type="project" value="InterPro"/>
</dbReference>
<evidence type="ECO:0000313" key="3">
    <source>
        <dbReference type="Proteomes" id="UP001169242"/>
    </source>
</evidence>
<proteinExistence type="predicted"/>
<dbReference type="RefSeq" id="WP_271012592.1">
    <property type="nucleotide sequence ID" value="NZ_JAQIFT010000048.1"/>
</dbReference>
<accession>A0AA42DP18</accession>
<protein>
    <submittedName>
        <fullName evidence="2">Transposase</fullName>
    </submittedName>
</protein>
<comment type="caution">
    <text evidence="2">The sequence shown here is derived from an EMBL/GenBank/DDBJ whole genome shotgun (WGS) entry which is preliminary data.</text>
</comment>
<feature type="domain" description="Transposase IS801/IS1294" evidence="1">
    <location>
        <begin position="66"/>
        <end position="194"/>
    </location>
</feature>
<evidence type="ECO:0000259" key="1">
    <source>
        <dbReference type="Pfam" id="PF04986"/>
    </source>
</evidence>
<evidence type="ECO:0000313" key="2">
    <source>
        <dbReference type="EMBL" id="MDA3732447.1"/>
    </source>
</evidence>
<keyword evidence="3" id="KW-1185">Reference proteome</keyword>
<dbReference type="EMBL" id="JAQIFT010000048">
    <property type="protein sequence ID" value="MDA3732447.1"/>
    <property type="molecule type" value="Genomic_DNA"/>
</dbReference>
<sequence>MKITLLFFLIYSNCKHRHLVFTIPAELRKFFRLDRFLLDLLFKTSSQTLFAWFYKLNKSEHFTPSFISTLHTFVRDLKWNTHIHMILTEGASGNHTVWRHIQHIPFTMLGRRFQATLLHLLHKYLGQDFYSLKPFLFERYKDSFYVYAKKEKVSIVKISIDYIIRYTGKPVMAQSRILDYDGQLVTSYYDRHEDGKLLWTLC</sequence>
<gene>
    <name evidence="2" type="ORF">PBV87_13215</name>
</gene>
<dbReference type="AlphaFoldDB" id="A0AA42DP18"/>
<dbReference type="GO" id="GO:0006313">
    <property type="term" value="P:DNA transposition"/>
    <property type="evidence" value="ECO:0007669"/>
    <property type="project" value="InterPro"/>
</dbReference>
<name>A0AA42DP18_9FIRM</name>